<gene>
    <name evidence="4" type="ORF">ACFQ47_01460</name>
</gene>
<sequence length="385" mass="42094">MTLDEKLAALRKQLDEKRAALPAMKEEVRSLAEKAESEEDFKAAQDKRSAVEAAEKEINDMEGKRSLYEMALKGEQVPAKVAPATEDRRKEVNDFIRAKDLSKSMTISLREDAVVSETAADNGIKSADNTLTIPIAQTYVPQRELETVSDLKPFTHVIAAKTASGTYPILKNVDGVLHEVAELEKNPALAKPEFSKVDWKIGTYRGSIPISQEDIDDSAADLVGIVAENGRQLKRSTANSVILAAFKTLTAKTVSTVDDLKHIINIDLDPAYNRALIASQTFYNFLDTIKDGNGRHLLHDDITSASGKSILGMPVVVVSDKSFGAGNAFLGDVSRAILFADRADLDIQWVDNDVYGKYLRAGMRFGVAVADKNAGFFLTYVDPKA</sequence>
<dbReference type="NCBIfam" id="TIGR01554">
    <property type="entry name" value="major_cap_HK97"/>
    <property type="match status" value="1"/>
</dbReference>
<dbReference type="RefSeq" id="WP_125697235.1">
    <property type="nucleotide sequence ID" value="NZ_JBHTOG010000004.1"/>
</dbReference>
<organism evidence="4 5">
    <name type="scientific">Lacticaseibacillus yichunensis</name>
    <dbReference type="NCBI Taxonomy" id="2486015"/>
    <lineage>
        <taxon>Bacteria</taxon>
        <taxon>Bacillati</taxon>
        <taxon>Bacillota</taxon>
        <taxon>Bacilli</taxon>
        <taxon>Lactobacillales</taxon>
        <taxon>Lactobacillaceae</taxon>
        <taxon>Lacticaseibacillus</taxon>
    </lineage>
</organism>
<evidence type="ECO:0000313" key="5">
    <source>
        <dbReference type="Proteomes" id="UP001597192"/>
    </source>
</evidence>
<accession>A0ABW4CN97</accession>
<name>A0ABW4CN97_9LACO</name>
<dbReference type="Pfam" id="PF05065">
    <property type="entry name" value="Phage_capsid"/>
    <property type="match status" value="1"/>
</dbReference>
<evidence type="ECO:0000256" key="2">
    <source>
        <dbReference type="SAM" id="MobiDB-lite"/>
    </source>
</evidence>
<evidence type="ECO:0000313" key="4">
    <source>
        <dbReference type="EMBL" id="MFD1431376.1"/>
    </source>
</evidence>
<dbReference type="InterPro" id="IPR024455">
    <property type="entry name" value="Phage_capsid"/>
</dbReference>
<dbReference type="InterPro" id="IPR054612">
    <property type="entry name" value="Phage_capsid-like_C"/>
</dbReference>
<keyword evidence="5" id="KW-1185">Reference proteome</keyword>
<dbReference type="Proteomes" id="UP001597192">
    <property type="component" value="Unassembled WGS sequence"/>
</dbReference>
<comment type="subcellular location">
    <subcellularLocation>
        <location evidence="1">Virion</location>
    </subcellularLocation>
</comment>
<proteinExistence type="predicted"/>
<comment type="caution">
    <text evidence="4">The sequence shown here is derived from an EMBL/GenBank/DDBJ whole genome shotgun (WGS) entry which is preliminary data.</text>
</comment>
<dbReference type="EMBL" id="JBHTOG010000004">
    <property type="protein sequence ID" value="MFD1431376.1"/>
    <property type="molecule type" value="Genomic_DNA"/>
</dbReference>
<evidence type="ECO:0000256" key="1">
    <source>
        <dbReference type="ARBA" id="ARBA00004328"/>
    </source>
</evidence>
<dbReference type="SUPFAM" id="SSF56563">
    <property type="entry name" value="Major capsid protein gp5"/>
    <property type="match status" value="1"/>
</dbReference>
<protein>
    <submittedName>
        <fullName evidence="4">Phage major capsid protein</fullName>
    </submittedName>
</protein>
<feature type="region of interest" description="Disordered" evidence="2">
    <location>
        <begin position="30"/>
        <end position="49"/>
    </location>
</feature>
<reference evidence="5" key="1">
    <citation type="journal article" date="2019" name="Int. J. Syst. Evol. Microbiol.">
        <title>The Global Catalogue of Microorganisms (GCM) 10K type strain sequencing project: providing services to taxonomists for standard genome sequencing and annotation.</title>
        <authorList>
            <consortium name="The Broad Institute Genomics Platform"/>
            <consortium name="The Broad Institute Genome Sequencing Center for Infectious Disease"/>
            <person name="Wu L."/>
            <person name="Ma J."/>
        </authorList>
    </citation>
    <scope>NUCLEOTIDE SEQUENCE [LARGE SCALE GENOMIC DNA]</scope>
    <source>
        <strain evidence="5">CCM 8947</strain>
    </source>
</reference>
<dbReference type="Gene3D" id="3.30.2400.10">
    <property type="entry name" value="Major capsid protein gp5"/>
    <property type="match status" value="1"/>
</dbReference>
<evidence type="ECO:0000259" key="3">
    <source>
        <dbReference type="Pfam" id="PF05065"/>
    </source>
</evidence>
<feature type="domain" description="Phage capsid-like C-terminal" evidence="3">
    <location>
        <begin position="149"/>
        <end position="374"/>
    </location>
</feature>
<dbReference type="Gene3D" id="3.30.2320.10">
    <property type="entry name" value="hypothetical protein PF0899 domain"/>
    <property type="match status" value="1"/>
</dbReference>